<accession>A0ABU9K8K1</accession>
<gene>
    <name evidence="1" type="ORF">AAEO50_07380</name>
</gene>
<dbReference type="Proteomes" id="UP001389717">
    <property type="component" value="Unassembled WGS sequence"/>
</dbReference>
<evidence type="ECO:0000313" key="2">
    <source>
        <dbReference type="Proteomes" id="UP001389717"/>
    </source>
</evidence>
<sequence length="404" mass="47513">MGYSQNDLITNAWKRFRILHRGEISPVAFLIGDTLYEYASKLSSNNTILLSNYFVYEYKKYKIANDVGVSADSLRKKTKGRNGTVWDELHRIGFIINSKNHLKVKTLNSVKETDFYMSTKVAIPLFVEELANEKDLVNLGYFYKKVFGKEKTLKYINNLEEKINGTYETNVVKKVSTVDFTKENINNYTLFEKDTEKVKRAKLCFKFFCLLGRSGIDVQKNIEESFKFFNMFIHHCFKENQGGNLGYIEIEKTVQKVYNYSKRGDNMQTIYGQLNKFFQTDMISELAREFGISEQALKESSLEEKRKQTESRLTKENKKKLEVLEGTLKNEPVDIQINILKDKINEYYLDSIKFEDYHYQTRLFSLLSAAESKSQENERSDEFYEEYLEYGDREDFEQLLFEAN</sequence>
<reference evidence="1 2" key="1">
    <citation type="submission" date="2024-04" db="EMBL/GenBank/DDBJ databases">
        <title>Bacillus oryzaecorticis sp. nov., a moderately halophilic bacterium isolated from rice husks.</title>
        <authorList>
            <person name="Zhu H.-S."/>
        </authorList>
    </citation>
    <scope>NUCLEOTIDE SEQUENCE [LARGE SCALE GENOMIC DNA]</scope>
    <source>
        <strain evidence="1 2">ZC255</strain>
    </source>
</reference>
<name>A0ABU9K8K1_9BACI</name>
<keyword evidence="2" id="KW-1185">Reference proteome</keyword>
<protein>
    <submittedName>
        <fullName evidence="1">Uncharacterized protein</fullName>
    </submittedName>
</protein>
<comment type="caution">
    <text evidence="1">The sequence shown here is derived from an EMBL/GenBank/DDBJ whole genome shotgun (WGS) entry which is preliminary data.</text>
</comment>
<dbReference type="RefSeq" id="WP_341982039.1">
    <property type="nucleotide sequence ID" value="NZ_JBBYAF010000011.1"/>
</dbReference>
<proteinExistence type="predicted"/>
<organism evidence="1 2">
    <name type="scientific">Rossellomorea oryzaecorticis</name>
    <dbReference type="NCBI Taxonomy" id="1396505"/>
    <lineage>
        <taxon>Bacteria</taxon>
        <taxon>Bacillati</taxon>
        <taxon>Bacillota</taxon>
        <taxon>Bacilli</taxon>
        <taxon>Bacillales</taxon>
        <taxon>Bacillaceae</taxon>
        <taxon>Rossellomorea</taxon>
    </lineage>
</organism>
<dbReference type="EMBL" id="JBBYAF010000011">
    <property type="protein sequence ID" value="MEL3972096.1"/>
    <property type="molecule type" value="Genomic_DNA"/>
</dbReference>
<evidence type="ECO:0000313" key="1">
    <source>
        <dbReference type="EMBL" id="MEL3972096.1"/>
    </source>
</evidence>